<protein>
    <submittedName>
        <fullName evidence="2">Ferredoxin</fullName>
    </submittedName>
</protein>
<dbReference type="GO" id="GO:0051536">
    <property type="term" value="F:iron-sulfur cluster binding"/>
    <property type="evidence" value="ECO:0007669"/>
    <property type="project" value="InterPro"/>
</dbReference>
<proteinExistence type="predicted"/>
<dbReference type="InterPro" id="IPR012675">
    <property type="entry name" value="Beta-grasp_dom_sf"/>
</dbReference>
<dbReference type="Proteomes" id="UP000580891">
    <property type="component" value="Unassembled WGS sequence"/>
</dbReference>
<dbReference type="CDD" id="cd00207">
    <property type="entry name" value="fer2"/>
    <property type="match status" value="1"/>
</dbReference>
<evidence type="ECO:0000259" key="1">
    <source>
        <dbReference type="PROSITE" id="PS51085"/>
    </source>
</evidence>
<dbReference type="Pfam" id="PF00111">
    <property type="entry name" value="Fer2"/>
    <property type="match status" value="1"/>
</dbReference>
<dbReference type="InterPro" id="IPR036010">
    <property type="entry name" value="2Fe-2S_ferredoxin-like_sf"/>
</dbReference>
<feature type="domain" description="2Fe-2S ferredoxin-type" evidence="1">
    <location>
        <begin position="33"/>
        <end position="113"/>
    </location>
</feature>
<keyword evidence="3" id="KW-1185">Reference proteome</keyword>
<dbReference type="AlphaFoldDB" id="A0A7V9Z0Q7"/>
<reference evidence="2 3" key="1">
    <citation type="submission" date="2020-07" db="EMBL/GenBank/DDBJ databases">
        <title>Genomic Encyclopedia of Type Strains, Phase IV (KMG-IV): sequencing the most valuable type-strain genomes for metagenomic binning, comparative biology and taxonomic classification.</title>
        <authorList>
            <person name="Goeker M."/>
        </authorList>
    </citation>
    <scope>NUCLEOTIDE SEQUENCE [LARGE SCALE GENOMIC DNA]</scope>
    <source>
        <strain evidence="2 3">DSM 25220</strain>
    </source>
</reference>
<dbReference type="SUPFAM" id="SSF54292">
    <property type="entry name" value="2Fe-2S ferredoxin-like"/>
    <property type="match status" value="1"/>
</dbReference>
<dbReference type="PROSITE" id="PS51085">
    <property type="entry name" value="2FE2S_FER_2"/>
    <property type="match status" value="1"/>
</dbReference>
<dbReference type="RefSeq" id="WP_220129192.1">
    <property type="nucleotide sequence ID" value="NZ_JACDUU010000005.1"/>
</dbReference>
<dbReference type="InterPro" id="IPR001041">
    <property type="entry name" value="2Fe-2S_ferredoxin-type"/>
</dbReference>
<gene>
    <name evidence="2" type="ORF">HNQ85_002228</name>
</gene>
<accession>A0A7V9Z0Q7</accession>
<dbReference type="Gene3D" id="3.10.20.30">
    <property type="match status" value="1"/>
</dbReference>
<comment type="caution">
    <text evidence="2">The sequence shown here is derived from an EMBL/GenBank/DDBJ whole genome shotgun (WGS) entry which is preliminary data.</text>
</comment>
<organism evidence="2 3">
    <name type="scientific">[Anoxybacillus] calidus</name>
    <dbReference type="NCBI Taxonomy" id="575178"/>
    <lineage>
        <taxon>Bacteria</taxon>
        <taxon>Bacillati</taxon>
        <taxon>Bacillota</taxon>
        <taxon>Bacilli</taxon>
        <taxon>Bacillales</taxon>
        <taxon>Anoxybacillaceae</taxon>
        <taxon>Paranoxybacillus</taxon>
    </lineage>
</organism>
<sequence>MERRLTVGSLIKNKQRIEIAEFSSVIESKTMRSVIKIKQNNQSFKLLPISNELLLDSALKQGIPLDYKCRKGTCGKCAVEVIEGQNVLYPRTKRELEKFRDVNMRLACQARIK</sequence>
<evidence type="ECO:0000313" key="2">
    <source>
        <dbReference type="EMBL" id="MBA2871938.1"/>
    </source>
</evidence>
<name>A0A7V9Z0Q7_9BACL</name>
<dbReference type="EMBL" id="JACDUU010000005">
    <property type="protein sequence ID" value="MBA2871938.1"/>
    <property type="molecule type" value="Genomic_DNA"/>
</dbReference>
<evidence type="ECO:0000313" key="3">
    <source>
        <dbReference type="Proteomes" id="UP000580891"/>
    </source>
</evidence>